<feature type="repeat" description="NHL" evidence="4">
    <location>
        <begin position="1753"/>
        <end position="1792"/>
    </location>
</feature>
<feature type="repeat" description="NHL" evidence="4">
    <location>
        <begin position="1557"/>
        <end position="1595"/>
    </location>
</feature>
<keyword evidence="3" id="KW-0245">EGF-like domain</keyword>
<feature type="transmembrane region" description="Helical" evidence="5">
    <location>
        <begin position="2575"/>
        <end position="2600"/>
    </location>
</feature>
<dbReference type="SMART" id="SM00179">
    <property type="entry name" value="EGF_CA"/>
    <property type="match status" value="6"/>
</dbReference>
<feature type="domain" description="EGF-like" evidence="6">
    <location>
        <begin position="1987"/>
        <end position="2024"/>
    </location>
</feature>
<feature type="transmembrane region" description="Helical" evidence="5">
    <location>
        <begin position="762"/>
        <end position="792"/>
    </location>
</feature>
<feature type="transmembrane region" description="Helical" evidence="5">
    <location>
        <begin position="813"/>
        <end position="835"/>
    </location>
</feature>
<feature type="transmembrane region" description="Helical" evidence="5">
    <location>
        <begin position="855"/>
        <end position="873"/>
    </location>
</feature>
<dbReference type="InterPro" id="IPR051830">
    <property type="entry name" value="NOTCH_homolog"/>
</dbReference>
<feature type="domain" description="EGF-like" evidence="6">
    <location>
        <begin position="2441"/>
        <end position="2481"/>
    </location>
</feature>
<evidence type="ECO:0000313" key="7">
    <source>
        <dbReference type="EMBL" id="CAF1341948.1"/>
    </source>
</evidence>
<organism evidence="7 8">
    <name type="scientific">Adineta steineri</name>
    <dbReference type="NCBI Taxonomy" id="433720"/>
    <lineage>
        <taxon>Eukaryota</taxon>
        <taxon>Metazoa</taxon>
        <taxon>Spiralia</taxon>
        <taxon>Gnathifera</taxon>
        <taxon>Rotifera</taxon>
        <taxon>Eurotatoria</taxon>
        <taxon>Bdelloidea</taxon>
        <taxon>Adinetida</taxon>
        <taxon>Adinetidae</taxon>
        <taxon>Adineta</taxon>
    </lineage>
</organism>
<comment type="caution">
    <text evidence="3">Lacks conserved residue(s) required for the propagation of feature annotation.</text>
</comment>
<feature type="disulfide bond" evidence="3">
    <location>
        <begin position="2471"/>
        <end position="2480"/>
    </location>
</feature>
<feature type="disulfide bond" evidence="3">
    <location>
        <begin position="1975"/>
        <end position="1984"/>
    </location>
</feature>
<dbReference type="Gene3D" id="2.40.10.500">
    <property type="match status" value="3"/>
</dbReference>
<dbReference type="InterPro" id="IPR001258">
    <property type="entry name" value="NHL_repeat"/>
</dbReference>
<keyword evidence="5" id="KW-0472">Membrane</keyword>
<feature type="transmembrane region" description="Helical" evidence="5">
    <location>
        <begin position="2079"/>
        <end position="2104"/>
    </location>
</feature>
<feature type="domain" description="EGF-like" evidence="6">
    <location>
        <begin position="1945"/>
        <end position="1985"/>
    </location>
</feature>
<feature type="disulfide bond" evidence="3">
    <location>
        <begin position="2510"/>
        <end position="2519"/>
    </location>
</feature>
<dbReference type="PROSITE" id="PS01186">
    <property type="entry name" value="EGF_2"/>
    <property type="match status" value="4"/>
</dbReference>
<dbReference type="SMART" id="SM00181">
    <property type="entry name" value="EGF"/>
    <property type="match status" value="6"/>
</dbReference>
<dbReference type="InterPro" id="IPR011042">
    <property type="entry name" value="6-blade_b-propeller_TolB-like"/>
</dbReference>
<evidence type="ECO:0000313" key="8">
    <source>
        <dbReference type="Proteomes" id="UP000663845"/>
    </source>
</evidence>
<reference evidence="7" key="1">
    <citation type="submission" date="2021-02" db="EMBL/GenBank/DDBJ databases">
        <authorList>
            <person name="Nowell W R."/>
        </authorList>
    </citation>
    <scope>NUCLEOTIDE SEQUENCE</scope>
</reference>
<dbReference type="Pfam" id="PF01436">
    <property type="entry name" value="NHL"/>
    <property type="match status" value="1"/>
</dbReference>
<dbReference type="SUPFAM" id="SSF101898">
    <property type="entry name" value="NHL repeat"/>
    <property type="match status" value="3"/>
</dbReference>
<dbReference type="Gene3D" id="2.10.25.10">
    <property type="entry name" value="Laminin"/>
    <property type="match status" value="5"/>
</dbReference>
<dbReference type="InterPro" id="IPR001881">
    <property type="entry name" value="EGF-like_Ca-bd_dom"/>
</dbReference>
<keyword evidence="5" id="KW-0812">Transmembrane</keyword>
<dbReference type="PANTHER" id="PTHR24033">
    <property type="entry name" value="EGF-LIKE DOMAIN-CONTAINING PROTEIN"/>
    <property type="match status" value="1"/>
</dbReference>
<dbReference type="CDD" id="cd05819">
    <property type="entry name" value="NHL"/>
    <property type="match status" value="2"/>
</dbReference>
<evidence type="ECO:0000259" key="6">
    <source>
        <dbReference type="PROSITE" id="PS50026"/>
    </source>
</evidence>
<dbReference type="SUPFAM" id="SSF57196">
    <property type="entry name" value="EGF/Laminin"/>
    <property type="match status" value="6"/>
</dbReference>
<accession>A0A815GMK5</accession>
<dbReference type="Proteomes" id="UP000663845">
    <property type="component" value="Unassembled WGS sequence"/>
</dbReference>
<evidence type="ECO:0000256" key="4">
    <source>
        <dbReference type="PROSITE-ProRule" id="PRU00504"/>
    </source>
</evidence>
<dbReference type="PROSITE" id="PS51125">
    <property type="entry name" value="NHL"/>
    <property type="match status" value="3"/>
</dbReference>
<evidence type="ECO:0000256" key="1">
    <source>
        <dbReference type="ARBA" id="ARBA00022737"/>
    </source>
</evidence>
<dbReference type="PROSITE" id="PS50026">
    <property type="entry name" value="EGF_3"/>
    <property type="match status" value="6"/>
</dbReference>
<dbReference type="Gene3D" id="2.120.10.30">
    <property type="entry name" value="TolB, C-terminal domain"/>
    <property type="match status" value="3"/>
</dbReference>
<feature type="domain" description="EGF-like" evidence="6">
    <location>
        <begin position="2026"/>
        <end position="2063"/>
    </location>
</feature>
<gene>
    <name evidence="7" type="ORF">JYZ213_LOCUS34545</name>
</gene>
<sequence length="2649" mass="295888">MRIRNFISWFRDYIHNYNLFIPDEDHYENDNDQPIDPAIRVKQQKHSTWLYLFLFIISLYVLFFIALLSPTSRIVTISNLTPLLYDQLHHEHDGTLSYPCSSITIPYSTFVTNNVSFHPVCSSIFVSREWIEGFYLPVANAYLLDDFRTTAFSQFELLAALCSVSNDIVSKALLDIQNKQIVTVELLEEEDIQLQVEAMVELVLATAHAQVTSLLQHVQMMYRSNTLVSAFGTNAVVQIGSGSVSISSTYQVNPNNTYSLGSSALSCTEKIMVSPAVFYAQPLDTNVIDHTYWPVYYDVNNVNSLISASVDGFFGGCFPLDVVLASTLDCLYNVQCLEILFNYFPALNQSKVKLIDLPLSSSRRNISVNNLVSDLFIEQWSTKINYMNYFNQCAPLVRSVLCLLLFTSRKSQTITIIENNPSLTKYKQLQTLYPDTLTCPCANTTMPYKTFVTLSPIFHQVCSSDLISASWISLLSNSASADVISGTWISKAAQYFGLLSSICQQANLTAADNIHDFFARTFVTSYVLIETDFNIQVNATVKQLTESIVINFNLFNTMTRLFIQGDQPIIVSPTSQVVLNYINTTAGNNNPQAIQFKFRFNTISASNSPICQCAVDPKCQGPITFAIEYITNIIGLPGSRPTYVASNYVAPGLINGCYTIDLLLLSTLQCFYTNSDCMNQLFYYINKTYPASTNNPNLYAHALIYNQSSTRFPPNTSVSSIVEEMMIEKWNTSLSFSDYYEACAPSYCTYTQIKQATSFTELLVTLVSTIGGLVIVLRLITFQFFKIVFGLLRTKTNQRQQVHRKLLDRFKMLLSELKTFLSIKVLNLNIFPARIFGSKIDRITVKHLSQWSTRLYLILLSIIFVILTLYTIIQPQTLTKSCSTPSLNFDKNLIDGYSDELDYPCSMISFPYDEYVQIQPIFHQICSSDLISNEWRLNITANLISNLSAYNQRDYRLFLSTNLQFLNGLCQLSMQTVHQSIQQSLSSLFITKQLLSEENFNLHINSMINEAKSNAPSTFVRLLSLLRATNHGNAVVSSYGTNYQYKASVYNTFSTTLYTQAMIYDNNCSCQLNSSCIIDASFIKTNSTQPITVKGLKMGCTPSESLLASTLECYYDQSCINLIETMAGYNTNITPIPLNITNSRFLMNTTVMNLINDLFIEKWSTVMNYSSYFNRCSPMICSNTYIQQLNTFYTLIYLLGLYGGLTIILKWISPKIVYFINKIYQRRKKTISSIEPISTIEGAAIEIMDADNINNTTAPSQSKNLFSISSNYWIIDLTVFILVTIGILISFIYVRQERKNHSASTGLSINQPKLCPSVTWNSNAITFTNSNTIGRQPYSISIDINNTIYIAEGNRSRVQVWLEGNATPIRRISNSLITPQAVFPSINGGIYVDNGKFNGQVDKWTLNTINGTTVMNITDACYGLFIDINNYLYCSINATNNVIKQSLDNGTLTIAAGNSTGGSTAYQLNQPRGIFVDINLNIYIADSGNARIQLFKPGQSNATTVAGTGAPGTFTFIKPIAVILDSDGYLFIADFDGHCIIRSGRSGFYCLFGCTYQPGAASNQLHSPQSLSFDSYGNLYVADSENHRIQKFILRTNSCDISYNLPKFCSNATWNPNAITVANSANIGPHSQGLVVNNNNTVYVSSYITNKILVWLDGSASLQTYISSDLNLPGAIFVTINGTVYVCNNGNRRIDKWIQNIAGSSTPAMFVNDTCNGIFVDIEDNIYCSMSDFHTVILFNNGTYTPFIIAGNGSTGFGPYMLKYPRGIFVDINFNLYIADCGNNRVQLLQWEYVSMTTVVGNGSNETITFSCPTSVVLDADGYLFITDYYNQRITGSNADGYRCIVGCTNGIGSVSNQLSQPWSLGFDSHGNIYVDDLGNSRVQKFLFISNSCDEVIVYNDTLTSTANLNITTTTSYQNGGQFASSIFLPSCSTPLSIGSNCNTSASICDIRQPCQNNSTCLNDNTTIRGYNCNCLSGFNGTECQYDYRICQLRTCSYNGICYQSSNTTFTCSCNEGWQGVHCEVKINYCKNITCYNQGVCQSSLSNYTCLCISEYYSGRYCQIKSGKIVILERVSKSFGYIAITFLIGTALFIITMDILKYYFGIDPIHISYNLPKFCSNATWNPNAITVANSISIGIYPESLFVNNNNTVYVSATMFNTILVSLEGNTSLQTYISSDLSGPGAIFVTINGTVYVYNNRNGRIDKWVQNTAGSSTPAMLVNSTCNGIFVDIEDNIYCSMVYAHRVIKKLFNNSAYTTTTIAGNGTSGSGPYMLKYPRGIFVDINFNLYIADCGNNRVQLLQWEYVSMTTVVGNGSNETITFDCPTSVVLDADGYLFILDSNNQRIIGSNADGYRCIVGCTNGIGSVSNQLSHPWSLSFDSYGNIYVDDFGNSRVQKFLFISNSCDEQPLLPIKMVDNSHHQFFLPTCSTPLSIGSNCNTSALICDIRKPCQNNSTCLNDNTTIRGYNCNCLSGFNGTECQYDYRICQLRTCSYNGICYQLSNTTFTCSCNEGWQGVHCEIKINYCKNITCYNQGVCQSLSSNYTCLCIGEYYSGRYCQIKSGKIVTLERVSKSFGYIAIIFLIGTALFIITMDILKYYFGIDPIRKRFQSRRRVKKTKVVAVVQKIYYKSSLKKRPENSIVVIEKTNI</sequence>
<dbReference type="InterPro" id="IPR000742">
    <property type="entry name" value="EGF"/>
</dbReference>
<feature type="domain" description="EGF-like" evidence="6">
    <location>
        <begin position="2483"/>
        <end position="2520"/>
    </location>
</feature>
<dbReference type="GO" id="GO:0005509">
    <property type="term" value="F:calcium ion binding"/>
    <property type="evidence" value="ECO:0007669"/>
    <property type="project" value="InterPro"/>
</dbReference>
<evidence type="ECO:0000256" key="2">
    <source>
        <dbReference type="ARBA" id="ARBA00023157"/>
    </source>
</evidence>
<keyword evidence="2 3" id="KW-1015">Disulfide bond</keyword>
<keyword evidence="1" id="KW-0677">Repeat</keyword>
<evidence type="ECO:0000256" key="3">
    <source>
        <dbReference type="PROSITE-ProRule" id="PRU00076"/>
    </source>
</evidence>
<proteinExistence type="predicted"/>
<protein>
    <recommendedName>
        <fullName evidence="6">EGF-like domain-containing protein</fullName>
    </recommendedName>
</protein>
<comment type="caution">
    <text evidence="7">The sequence shown here is derived from an EMBL/GenBank/DDBJ whole genome shotgun (WGS) entry which is preliminary data.</text>
</comment>
<feature type="transmembrane region" description="Helical" evidence="5">
    <location>
        <begin position="49"/>
        <end position="68"/>
    </location>
</feature>
<dbReference type="EMBL" id="CAJNOG010000712">
    <property type="protein sequence ID" value="CAF1341948.1"/>
    <property type="molecule type" value="Genomic_DNA"/>
</dbReference>
<feature type="transmembrane region" description="Helical" evidence="5">
    <location>
        <begin position="1272"/>
        <end position="1294"/>
    </location>
</feature>
<keyword evidence="5" id="KW-1133">Transmembrane helix</keyword>
<feature type="repeat" description="NHL" evidence="4">
    <location>
        <begin position="1462"/>
        <end position="1498"/>
    </location>
</feature>
<name>A0A815GMK5_9BILA</name>
<dbReference type="PROSITE" id="PS00022">
    <property type="entry name" value="EGF_1"/>
    <property type="match status" value="4"/>
</dbReference>
<feature type="domain" description="EGF-like" evidence="6">
    <location>
        <begin position="2522"/>
        <end position="2559"/>
    </location>
</feature>
<evidence type="ECO:0000256" key="5">
    <source>
        <dbReference type="SAM" id="Phobius"/>
    </source>
</evidence>
<feature type="disulfide bond" evidence="3">
    <location>
        <begin position="2014"/>
        <end position="2023"/>
    </location>
</feature>
<dbReference type="CDD" id="cd00054">
    <property type="entry name" value="EGF_CA"/>
    <property type="match status" value="3"/>
</dbReference>
<feature type="transmembrane region" description="Helical" evidence="5">
    <location>
        <begin position="1192"/>
        <end position="1212"/>
    </location>
</feature>
<dbReference type="PANTHER" id="PTHR24033:SF224">
    <property type="entry name" value="C-TYPE LECTIN"/>
    <property type="match status" value="1"/>
</dbReference>